<evidence type="ECO:0000256" key="1">
    <source>
        <dbReference type="ARBA" id="ARBA00010140"/>
    </source>
</evidence>
<dbReference type="GO" id="GO:0016787">
    <property type="term" value="F:hydrolase activity"/>
    <property type="evidence" value="ECO:0007669"/>
    <property type="project" value="UniProtKB-KW"/>
</dbReference>
<accession>A0AA39CU83</accession>
<dbReference type="Proteomes" id="UP001172681">
    <property type="component" value="Unassembled WGS sequence"/>
</dbReference>
<keyword evidence="5" id="KW-0067">ATP-binding</keyword>
<dbReference type="FunFam" id="1.10.3380.10:FF:000012">
    <property type="entry name" value="DEAD/DEAH box DNA helicase"/>
    <property type="match status" value="1"/>
</dbReference>
<proteinExistence type="inferred from homology"/>
<keyword evidence="7" id="KW-0469">Meiosis</keyword>
<dbReference type="SMART" id="SM00490">
    <property type="entry name" value="HELICc"/>
    <property type="match status" value="1"/>
</dbReference>
<feature type="domain" description="Helicase ATP-binding" evidence="12">
    <location>
        <begin position="247"/>
        <end position="421"/>
    </location>
</feature>
<dbReference type="EC" id="5.6.2.4" evidence="9"/>
<dbReference type="Pfam" id="PF00271">
    <property type="entry name" value="Helicase_C"/>
    <property type="match status" value="1"/>
</dbReference>
<reference evidence="14" key="1">
    <citation type="submission" date="2022-10" db="EMBL/GenBank/DDBJ databases">
        <title>Culturing micro-colonial fungi from biological soil crusts in the Mojave desert and describing Neophaeococcomyces mojavensis, and introducing the new genera and species Taxawa tesnikishii.</title>
        <authorList>
            <person name="Kurbessoian T."/>
            <person name="Stajich J.E."/>
        </authorList>
    </citation>
    <scope>NUCLEOTIDE SEQUENCE</scope>
    <source>
        <strain evidence="14">TK_35</strain>
    </source>
</reference>
<evidence type="ECO:0000256" key="7">
    <source>
        <dbReference type="ARBA" id="ARBA00023254"/>
    </source>
</evidence>
<dbReference type="GO" id="GO:0051321">
    <property type="term" value="P:meiotic cell cycle"/>
    <property type="evidence" value="ECO:0007669"/>
    <property type="project" value="UniProtKB-KW"/>
</dbReference>
<evidence type="ECO:0000256" key="11">
    <source>
        <dbReference type="SAM" id="MobiDB-lite"/>
    </source>
</evidence>
<keyword evidence="6" id="KW-0413">Isomerase</keyword>
<feature type="region of interest" description="Disordered" evidence="11">
    <location>
        <begin position="1340"/>
        <end position="1401"/>
    </location>
</feature>
<dbReference type="InterPro" id="IPR011545">
    <property type="entry name" value="DEAD/DEAH_box_helicase_dom"/>
</dbReference>
<dbReference type="SUPFAM" id="SSF158702">
    <property type="entry name" value="Sec63 N-terminal domain-like"/>
    <property type="match status" value="1"/>
</dbReference>
<keyword evidence="15" id="KW-1185">Reference proteome</keyword>
<dbReference type="InterPro" id="IPR004179">
    <property type="entry name" value="Sec63-dom"/>
</dbReference>
<feature type="domain" description="Helicase C-terminal" evidence="13">
    <location>
        <begin position="461"/>
        <end position="623"/>
    </location>
</feature>
<feature type="compositionally biased region" description="Polar residues" evidence="11">
    <location>
        <begin position="33"/>
        <end position="51"/>
    </location>
</feature>
<protein>
    <recommendedName>
        <fullName evidence="9">DNA 3'-5' helicase</fullName>
        <ecNumber evidence="9">5.6.2.4</ecNumber>
    </recommendedName>
</protein>
<keyword evidence="4 14" id="KW-0347">Helicase</keyword>
<comment type="catalytic activity">
    <reaction evidence="8">
        <text>Couples ATP hydrolysis with the unwinding of duplex DNA by translocating in the 3'-5' direction.</text>
        <dbReference type="EC" id="5.6.2.4"/>
    </reaction>
</comment>
<dbReference type="GO" id="GO:0043138">
    <property type="term" value="F:3'-5' DNA helicase activity"/>
    <property type="evidence" value="ECO:0007669"/>
    <property type="project" value="UniProtKB-EC"/>
</dbReference>
<feature type="compositionally biased region" description="Polar residues" evidence="11">
    <location>
        <begin position="1340"/>
        <end position="1356"/>
    </location>
</feature>
<dbReference type="InterPro" id="IPR036390">
    <property type="entry name" value="WH_DNA-bd_sf"/>
</dbReference>
<comment type="similarity">
    <text evidence="1">Belongs to the helicase family. SKI2 subfamily.</text>
</comment>
<keyword evidence="3 14" id="KW-0378">Hydrolase</keyword>
<feature type="compositionally biased region" description="Basic and acidic residues" evidence="11">
    <location>
        <begin position="1357"/>
        <end position="1372"/>
    </location>
</feature>
<dbReference type="InterPro" id="IPR036388">
    <property type="entry name" value="WH-like_DNA-bd_sf"/>
</dbReference>
<evidence type="ECO:0000256" key="2">
    <source>
        <dbReference type="ARBA" id="ARBA00022741"/>
    </source>
</evidence>
<dbReference type="Pfam" id="PF23445">
    <property type="entry name" value="WHD_SNRNP200"/>
    <property type="match status" value="1"/>
</dbReference>
<evidence type="ECO:0000256" key="5">
    <source>
        <dbReference type="ARBA" id="ARBA00022840"/>
    </source>
</evidence>
<feature type="region of interest" description="Disordered" evidence="11">
    <location>
        <begin position="1146"/>
        <end position="1206"/>
    </location>
</feature>
<comment type="catalytic activity">
    <reaction evidence="10">
        <text>ATP + H2O = ADP + phosphate + H(+)</text>
        <dbReference type="Rhea" id="RHEA:13065"/>
        <dbReference type="ChEBI" id="CHEBI:15377"/>
        <dbReference type="ChEBI" id="CHEBI:15378"/>
        <dbReference type="ChEBI" id="CHEBI:30616"/>
        <dbReference type="ChEBI" id="CHEBI:43474"/>
        <dbReference type="ChEBI" id="CHEBI:456216"/>
        <dbReference type="EC" id="5.6.2.4"/>
    </reaction>
</comment>
<dbReference type="PROSITE" id="PS51194">
    <property type="entry name" value="HELICASE_CTER"/>
    <property type="match status" value="1"/>
</dbReference>
<dbReference type="FunFam" id="1.10.10.10:FF:000012">
    <property type="entry name" value="U5 small nuclear ribonucleoprotein helicase"/>
    <property type="match status" value="1"/>
</dbReference>
<dbReference type="SUPFAM" id="SSF46785">
    <property type="entry name" value="Winged helix' DNA-binding domain"/>
    <property type="match status" value="1"/>
</dbReference>
<dbReference type="SUPFAM" id="SSF52540">
    <property type="entry name" value="P-loop containing nucleoside triphosphate hydrolases"/>
    <property type="match status" value="1"/>
</dbReference>
<feature type="compositionally biased region" description="Polar residues" evidence="11">
    <location>
        <begin position="109"/>
        <end position="125"/>
    </location>
</feature>
<dbReference type="InterPro" id="IPR014001">
    <property type="entry name" value="Helicase_ATP-bd"/>
</dbReference>
<dbReference type="InterPro" id="IPR001650">
    <property type="entry name" value="Helicase_C-like"/>
</dbReference>
<evidence type="ECO:0000256" key="4">
    <source>
        <dbReference type="ARBA" id="ARBA00022806"/>
    </source>
</evidence>
<dbReference type="InterPro" id="IPR027417">
    <property type="entry name" value="P-loop_NTPase"/>
</dbReference>
<evidence type="ECO:0000256" key="9">
    <source>
        <dbReference type="ARBA" id="ARBA00034808"/>
    </source>
</evidence>
<feature type="compositionally biased region" description="Polar residues" evidence="11">
    <location>
        <begin position="1"/>
        <end position="13"/>
    </location>
</feature>
<evidence type="ECO:0000256" key="3">
    <source>
        <dbReference type="ARBA" id="ARBA00022801"/>
    </source>
</evidence>
<feature type="region of interest" description="Disordered" evidence="11">
    <location>
        <begin position="1"/>
        <end position="65"/>
    </location>
</feature>
<dbReference type="PROSITE" id="PS51192">
    <property type="entry name" value="HELICASE_ATP_BIND_1"/>
    <property type="match status" value="1"/>
</dbReference>
<dbReference type="InterPro" id="IPR052247">
    <property type="entry name" value="Meiotic_Crossover_Helicase"/>
</dbReference>
<dbReference type="GO" id="GO:0005524">
    <property type="term" value="F:ATP binding"/>
    <property type="evidence" value="ECO:0007669"/>
    <property type="project" value="UniProtKB-KW"/>
</dbReference>
<dbReference type="Pfam" id="PF02889">
    <property type="entry name" value="Sec63"/>
    <property type="match status" value="1"/>
</dbReference>
<evidence type="ECO:0000259" key="13">
    <source>
        <dbReference type="PROSITE" id="PS51194"/>
    </source>
</evidence>
<feature type="region of interest" description="Disordered" evidence="11">
    <location>
        <begin position="83"/>
        <end position="128"/>
    </location>
</feature>
<feature type="region of interest" description="Disordered" evidence="11">
    <location>
        <begin position="1080"/>
        <end position="1116"/>
    </location>
</feature>
<dbReference type="Gene3D" id="3.40.50.300">
    <property type="entry name" value="P-loop containing nucleotide triphosphate hydrolases"/>
    <property type="match status" value="3"/>
</dbReference>
<name>A0AA39CU83_9EURO</name>
<dbReference type="CDD" id="cd18795">
    <property type="entry name" value="SF2_C_Ski2"/>
    <property type="match status" value="1"/>
</dbReference>
<gene>
    <name evidence="14" type="primary">HFM1</name>
    <name evidence="14" type="ORF">H2204_011226</name>
</gene>
<sequence length="1454" mass="161643">MNSTRQTQATYNPPSFGAHRRNLASRSRPQRFIQIQRSAYHSPQRNPSLHTPHTPPHGPKLSTAPVVTRDDDLDEFDMSLLEGISHDAPDDPQAEAEPSRAHRPLPLHGSTSNTGNTGPASTWTEPNLRRGPVEIHDWDERAPALHPFSSPTGPDLTSPTMSMLQHRQQIKSAKAESTISFLQQSYPGEDLYHEGKPSNQPSPRMHHASLPPTTQGIQLVATKTLPGRLRPIFKFEMFNAVQSKCFASAFGTDDNLVVSSPTGSGKTVIMELAICRLAAESTAGDFKVVYQAPTKALCSERNRDWQTKFGHLNLKCAELTGDADSNHLRNVQSANIIITTPEKWDSVTRKWKDHARLIQLVKLFLVDEVHILKENRGATLEAVVSRMKSIGANIRFVALSATVPNSEDIATWLGRNSTMQHMPAQREVFGENFRPVQLTKHVYGFAARGNDFAFESMLTQQLPGVIARHGHGKPVMIFCSTRNASTTTAKKISKAVTSAAGVAFHHGGLDQVDRRTIENAFLTGQINVICSTSTLAVGVNLPCYLVILKGTSAWSDNGLQEYADLEVMQMLGRAGRPQFETSACAVILTRKEKAERYEKMVSGEGILESCLHLNLIEHLNAEIGLGTVYDFSTAKTWLASTFLHVRMKKNPSHYRFKEGIDTVLEVDLLEQLCQKDIALLINAGLVKEQARLVSTEYGQIMARYYINFETMKSFINLPPKAKMSEILSILTQAKEFRDVRMMAGEKSFYKEINKAPEIKFPVKVDVALQAHKVSLLIQAELGNVLIPDNDNYRKHHQQHRIDKSTVFSHANRLIRCIIDCQIYFKDSVSARNALELGRSLAARVWDNTASQLRQLDGLGEVSVRKLASASINGIDVLLNTEPSRIEVVLGKNPPYGHDLLKKLESFPNLRVCVKETGRDLKRGTGATIKLVAEIGFLNETPPLVFKRKDIYVCLLVETSDGTLIDFRRFSAKNLLKGQQVFLSTVVTKPTSNISCYVMCDEIAGTSKYAELRLTDIPSSFFPRQQGPFSEIANNNKPQVKDGRTDEFDDGGVDDQDLLALETNEHDISDVQDIDKILQEEEKTRGKSNGGRRGSELAQKRNRDHKDEGDASSYREPVQLANGRWTCQHDCVQHHRDCKHKCCKEGVTKPKRRPKAPDKKQMKITGLKHVRRKAEPGGSSGGHLEQVSNSKATSNVGIDNGGKTPINEHVSKKLKLSDPDQGDQSSGDNGKVQAQHNRLDVQAIEKANDLHPAIGDSDDEFLFSDDLPDVFPIDGAAKGTCRNELNITATNPETKPPDHGDDDFPDILRYEVDLCGFEPSSRKATTSDVVGPGKGLLITGFSSSPVEQWPSSETNVASEDKSPGSLRRTRDPQIGRLRSSSAATGVMEWSKSHPIESTNRTSRDVVDMEASYPLASIDQTPEERQMCLYEAEEKKKWEGIDSWLYDEFREYVEIV</sequence>
<feature type="region of interest" description="Disordered" evidence="11">
    <location>
        <begin position="1021"/>
        <end position="1053"/>
    </location>
</feature>
<dbReference type="SMART" id="SM00973">
    <property type="entry name" value="Sec63"/>
    <property type="match status" value="1"/>
</dbReference>
<feature type="compositionally biased region" description="Basic and acidic residues" evidence="11">
    <location>
        <begin position="1092"/>
        <end position="1108"/>
    </location>
</feature>
<evidence type="ECO:0000259" key="12">
    <source>
        <dbReference type="PROSITE" id="PS51192"/>
    </source>
</evidence>
<evidence type="ECO:0000256" key="10">
    <source>
        <dbReference type="ARBA" id="ARBA00048988"/>
    </source>
</evidence>
<dbReference type="PANTHER" id="PTHR47835:SF3">
    <property type="entry name" value="HELICASE FOR MEIOSIS 1"/>
    <property type="match status" value="1"/>
</dbReference>
<dbReference type="PANTHER" id="PTHR47835">
    <property type="entry name" value="HFM1, ATP DEPENDENT DNA HELICASE HOMOLOG"/>
    <property type="match status" value="1"/>
</dbReference>
<dbReference type="SMART" id="SM00487">
    <property type="entry name" value="DEXDc"/>
    <property type="match status" value="1"/>
</dbReference>
<feature type="compositionally biased region" description="Polar residues" evidence="11">
    <location>
        <begin position="1185"/>
        <end position="1196"/>
    </location>
</feature>
<organism evidence="14 15">
    <name type="scientific">Knufia peltigerae</name>
    <dbReference type="NCBI Taxonomy" id="1002370"/>
    <lineage>
        <taxon>Eukaryota</taxon>
        <taxon>Fungi</taxon>
        <taxon>Dikarya</taxon>
        <taxon>Ascomycota</taxon>
        <taxon>Pezizomycotina</taxon>
        <taxon>Eurotiomycetes</taxon>
        <taxon>Chaetothyriomycetidae</taxon>
        <taxon>Chaetothyriales</taxon>
        <taxon>Trichomeriaceae</taxon>
        <taxon>Knufia</taxon>
    </lineage>
</organism>
<dbReference type="Gene3D" id="1.10.10.10">
    <property type="entry name" value="Winged helix-like DNA-binding domain superfamily/Winged helix DNA-binding domain"/>
    <property type="match status" value="1"/>
</dbReference>
<dbReference type="InterPro" id="IPR057842">
    <property type="entry name" value="WH_MER3"/>
</dbReference>
<dbReference type="GO" id="GO:0003676">
    <property type="term" value="F:nucleic acid binding"/>
    <property type="evidence" value="ECO:0007669"/>
    <property type="project" value="InterPro"/>
</dbReference>
<dbReference type="Gene3D" id="1.10.3380.10">
    <property type="entry name" value="Sec63 N-terminal domain-like domain"/>
    <property type="match status" value="1"/>
</dbReference>
<evidence type="ECO:0000256" key="8">
    <source>
        <dbReference type="ARBA" id="ARBA00034617"/>
    </source>
</evidence>
<dbReference type="EMBL" id="JAPDRN010000101">
    <property type="protein sequence ID" value="KAJ9623320.1"/>
    <property type="molecule type" value="Genomic_DNA"/>
</dbReference>
<dbReference type="Pfam" id="PF00270">
    <property type="entry name" value="DEAD"/>
    <property type="match status" value="1"/>
</dbReference>
<evidence type="ECO:0000313" key="15">
    <source>
        <dbReference type="Proteomes" id="UP001172681"/>
    </source>
</evidence>
<comment type="caution">
    <text evidence="14">The sequence shown here is derived from an EMBL/GenBank/DDBJ whole genome shotgun (WGS) entry which is preliminary data.</text>
</comment>
<evidence type="ECO:0000313" key="14">
    <source>
        <dbReference type="EMBL" id="KAJ9623320.1"/>
    </source>
</evidence>
<evidence type="ECO:0000256" key="6">
    <source>
        <dbReference type="ARBA" id="ARBA00023235"/>
    </source>
</evidence>
<keyword evidence="2" id="KW-0547">Nucleotide-binding</keyword>